<accession>A0A3N4JU20</accession>
<keyword evidence="1" id="KW-0812">Transmembrane</keyword>
<keyword evidence="1" id="KW-0472">Membrane</keyword>
<keyword evidence="1" id="KW-1133">Transmembrane helix</keyword>
<organism evidence="2 3">
    <name type="scientific">Choiromyces venosus 120613-1</name>
    <dbReference type="NCBI Taxonomy" id="1336337"/>
    <lineage>
        <taxon>Eukaryota</taxon>
        <taxon>Fungi</taxon>
        <taxon>Dikarya</taxon>
        <taxon>Ascomycota</taxon>
        <taxon>Pezizomycotina</taxon>
        <taxon>Pezizomycetes</taxon>
        <taxon>Pezizales</taxon>
        <taxon>Tuberaceae</taxon>
        <taxon>Choiromyces</taxon>
    </lineage>
</organism>
<reference evidence="2 3" key="1">
    <citation type="journal article" date="2018" name="Nat. Ecol. Evol.">
        <title>Pezizomycetes genomes reveal the molecular basis of ectomycorrhizal truffle lifestyle.</title>
        <authorList>
            <person name="Murat C."/>
            <person name="Payen T."/>
            <person name="Noel B."/>
            <person name="Kuo A."/>
            <person name="Morin E."/>
            <person name="Chen J."/>
            <person name="Kohler A."/>
            <person name="Krizsan K."/>
            <person name="Balestrini R."/>
            <person name="Da Silva C."/>
            <person name="Montanini B."/>
            <person name="Hainaut M."/>
            <person name="Levati E."/>
            <person name="Barry K.W."/>
            <person name="Belfiori B."/>
            <person name="Cichocki N."/>
            <person name="Clum A."/>
            <person name="Dockter R.B."/>
            <person name="Fauchery L."/>
            <person name="Guy J."/>
            <person name="Iotti M."/>
            <person name="Le Tacon F."/>
            <person name="Lindquist E.A."/>
            <person name="Lipzen A."/>
            <person name="Malagnac F."/>
            <person name="Mello A."/>
            <person name="Molinier V."/>
            <person name="Miyauchi S."/>
            <person name="Poulain J."/>
            <person name="Riccioni C."/>
            <person name="Rubini A."/>
            <person name="Sitrit Y."/>
            <person name="Splivallo R."/>
            <person name="Traeger S."/>
            <person name="Wang M."/>
            <person name="Zifcakova L."/>
            <person name="Wipf D."/>
            <person name="Zambonelli A."/>
            <person name="Paolocci F."/>
            <person name="Nowrousian M."/>
            <person name="Ottonello S."/>
            <person name="Baldrian P."/>
            <person name="Spatafora J.W."/>
            <person name="Henrissat B."/>
            <person name="Nagy L.G."/>
            <person name="Aury J.M."/>
            <person name="Wincker P."/>
            <person name="Grigoriev I.V."/>
            <person name="Bonfante P."/>
            <person name="Martin F.M."/>
        </authorList>
    </citation>
    <scope>NUCLEOTIDE SEQUENCE [LARGE SCALE GENOMIC DNA]</scope>
    <source>
        <strain evidence="2 3">120613-1</strain>
    </source>
</reference>
<sequence>MIVHPNRRVTRKRTPWSPGVMKDGDLDEEKKCFPCYFFACSLIFPITTLTLYP</sequence>
<proteinExistence type="predicted"/>
<gene>
    <name evidence="2" type="ORF">L873DRAFT_825620</name>
</gene>
<dbReference type="AlphaFoldDB" id="A0A3N4JU20"/>
<dbReference type="EMBL" id="ML120381">
    <property type="protein sequence ID" value="RPB00332.1"/>
    <property type="molecule type" value="Genomic_DNA"/>
</dbReference>
<evidence type="ECO:0000313" key="2">
    <source>
        <dbReference type="EMBL" id="RPB00332.1"/>
    </source>
</evidence>
<feature type="transmembrane region" description="Helical" evidence="1">
    <location>
        <begin position="32"/>
        <end position="52"/>
    </location>
</feature>
<name>A0A3N4JU20_9PEZI</name>
<evidence type="ECO:0000313" key="3">
    <source>
        <dbReference type="Proteomes" id="UP000276215"/>
    </source>
</evidence>
<protein>
    <submittedName>
        <fullName evidence="2">Uncharacterized protein</fullName>
    </submittedName>
</protein>
<dbReference type="Proteomes" id="UP000276215">
    <property type="component" value="Unassembled WGS sequence"/>
</dbReference>
<keyword evidence="3" id="KW-1185">Reference proteome</keyword>
<evidence type="ECO:0000256" key="1">
    <source>
        <dbReference type="SAM" id="Phobius"/>
    </source>
</evidence>